<name>A0A9P7E0K8_9AGAM</name>
<feature type="compositionally biased region" description="Polar residues" evidence="1">
    <location>
        <begin position="203"/>
        <end position="212"/>
    </location>
</feature>
<feature type="non-terminal residue" evidence="2">
    <location>
        <position position="1"/>
    </location>
</feature>
<evidence type="ECO:0000313" key="2">
    <source>
        <dbReference type="EMBL" id="KAG1808018.1"/>
    </source>
</evidence>
<sequence>AKYLQINYTTYDVRHDQDTLKPGYSGVVMTLLREHDGDTHPSWYAQVLGAFTIQVLHVGPDVCNHSPQSMEFLWVQWFGVVLCYHWSIREGRLPKVGFILDSPSAFGFLDPSVVLRACHLIPCFADGHTDTLLWHGPTVARPFGEVNDWAAFYVNIFADCDMFACFTGIGVGHVVQYNMLKDTECEHGPGSCDDELDIVMSNTNAGDCQNQTRGEENDDDEDNEEEDDDDEDNDA</sequence>
<dbReference type="Proteomes" id="UP000807769">
    <property type="component" value="Unassembled WGS sequence"/>
</dbReference>
<protein>
    <submittedName>
        <fullName evidence="2">Uncharacterized protein</fullName>
    </submittedName>
</protein>
<dbReference type="GeneID" id="64625625"/>
<evidence type="ECO:0000256" key="1">
    <source>
        <dbReference type="SAM" id="MobiDB-lite"/>
    </source>
</evidence>
<organism evidence="2 3">
    <name type="scientific">Suillus subaureus</name>
    <dbReference type="NCBI Taxonomy" id="48587"/>
    <lineage>
        <taxon>Eukaryota</taxon>
        <taxon>Fungi</taxon>
        <taxon>Dikarya</taxon>
        <taxon>Basidiomycota</taxon>
        <taxon>Agaricomycotina</taxon>
        <taxon>Agaricomycetes</taxon>
        <taxon>Agaricomycetidae</taxon>
        <taxon>Boletales</taxon>
        <taxon>Suillineae</taxon>
        <taxon>Suillaceae</taxon>
        <taxon>Suillus</taxon>
    </lineage>
</organism>
<reference evidence="2" key="1">
    <citation type="journal article" date="2020" name="New Phytol.">
        <title>Comparative genomics reveals dynamic genome evolution in host specialist ectomycorrhizal fungi.</title>
        <authorList>
            <person name="Lofgren L.A."/>
            <person name="Nguyen N.H."/>
            <person name="Vilgalys R."/>
            <person name="Ruytinx J."/>
            <person name="Liao H.L."/>
            <person name="Branco S."/>
            <person name="Kuo A."/>
            <person name="LaButti K."/>
            <person name="Lipzen A."/>
            <person name="Andreopoulos W."/>
            <person name="Pangilinan J."/>
            <person name="Riley R."/>
            <person name="Hundley H."/>
            <person name="Na H."/>
            <person name="Barry K."/>
            <person name="Grigoriev I.V."/>
            <person name="Stajich J.E."/>
            <person name="Kennedy P.G."/>
        </authorList>
    </citation>
    <scope>NUCLEOTIDE SEQUENCE</scope>
    <source>
        <strain evidence="2">MN1</strain>
    </source>
</reference>
<feature type="region of interest" description="Disordered" evidence="1">
    <location>
        <begin position="203"/>
        <end position="235"/>
    </location>
</feature>
<proteinExistence type="predicted"/>
<evidence type="ECO:0000313" key="3">
    <source>
        <dbReference type="Proteomes" id="UP000807769"/>
    </source>
</evidence>
<feature type="compositionally biased region" description="Acidic residues" evidence="1">
    <location>
        <begin position="216"/>
        <end position="235"/>
    </location>
</feature>
<gene>
    <name evidence="2" type="ORF">BJ212DRAFT_1281302</name>
</gene>
<comment type="caution">
    <text evidence="2">The sequence shown here is derived from an EMBL/GenBank/DDBJ whole genome shotgun (WGS) entry which is preliminary data.</text>
</comment>
<dbReference type="EMBL" id="JABBWG010000040">
    <property type="protein sequence ID" value="KAG1808018.1"/>
    <property type="molecule type" value="Genomic_DNA"/>
</dbReference>
<dbReference type="OrthoDB" id="3267098at2759"/>
<dbReference type="RefSeq" id="XP_041188403.1">
    <property type="nucleotide sequence ID" value="XM_041331608.1"/>
</dbReference>
<keyword evidence="3" id="KW-1185">Reference proteome</keyword>
<accession>A0A9P7E0K8</accession>
<dbReference type="AlphaFoldDB" id="A0A9P7E0K8"/>